<sequence length="1017" mass="110374">MRRSPLVVVLAVLMTLGLVQPIAVAEQAFDTGPAERALRRLVPGHADQVRLRAVPRAGASDTFRVHGRQGAIVVEGSSNAVLLAGFNAYLGEVGVNISWAGEQVRLPGRLPAPAAPISRTSDVPHRFALNDTNDGYTGPYWDWARWERELDVLALHGVNEVLVYAGQEAVYYDTFRRFGYSDTEIRAWIPVPAHQPWWLLQNMCCFPGGMSRQLIEQRAALGRRIVHRLRELGITPVLPGYFGTVPPSFADKNPGARVVPQGDWGGFRRPDWLDPRTAEFGRVAAAFYDTQRRRFGDSTMYKMDLLHEGGSPGDVPVPDAARAVERALRTARPGAIWVILGWQNNPRPEILGAVDRSRMLVVDGLSDRYPGLGRERDWGGTPYTFGSIPNFGGHTAIGANLTVWNERYWQWKNKPGSALAGIAYMPEAADNNPAAFDFFTSLAWRGGPADPGAWFDDWARRRYGGDDPNARAAWRAMLASAYAMPGDDRWSEPPDGLFGARPSLSADKASCCSPEHERYDTAVFDQALTALLAVRPELRDSEAYRYDLVDVARQVLSNRSRILLPRLEQAYQRGDRAGFAELSAAWLRWLDLLERVTSSQRDFLLGPWLEQARRWGRDSRERALLEYDVRSLLSVWGNRSSADEGLHDYANREWSGLISGLYRPRWERYLSELSSALEQNRPPRPIDWYAMEDAWARQHDRLPTRPTGDPHAAASAVLAELRGNVHQAELTGAAEPAAVEPGGSVVLTANLRNRNGFAPMTDVSVTPEVPPGATVEPLSPVPGQLPPGGRAEVRWRVTLPATAGGPVLDLGLRAGYRYAGAAGSVTASSPVLLANGVRPPLHTVSFNDAAFGQAGDVLAVHGGGADMWGGTNEFGAAYLPGGLTDGAAAEVTVAAQDRTGPWARAGLVVRDDLSHDGAAGYLNLAVTPSNGCVLTSDSDGDGKLDRVSTATGHTTPVRLRLVRAGNTYRAWCGAVEVGTATVPAAARQDVGAFMTAANGGSGRTGTARFTGFTVTAG</sequence>
<dbReference type="Gene3D" id="3.20.20.80">
    <property type="entry name" value="Glycosidases"/>
    <property type="match status" value="1"/>
</dbReference>
<dbReference type="RefSeq" id="WP_130474420.1">
    <property type="nucleotide sequence ID" value="NZ_SFCC01000003.1"/>
</dbReference>
<dbReference type="PANTHER" id="PTHR12872:SF1">
    <property type="entry name" value="ALPHA-N-ACETYLGLUCOSAMINIDASE"/>
    <property type="match status" value="1"/>
</dbReference>
<dbReference type="Gene3D" id="1.20.120.670">
    <property type="entry name" value="N-acetyl-b-d-glucoasminidase"/>
    <property type="match status" value="1"/>
</dbReference>
<dbReference type="InterPro" id="IPR029018">
    <property type="entry name" value="Hex-like_dom2"/>
</dbReference>
<dbReference type="Proteomes" id="UP000292003">
    <property type="component" value="Unassembled WGS sequence"/>
</dbReference>
<dbReference type="Gene3D" id="2.60.120.200">
    <property type="match status" value="1"/>
</dbReference>
<dbReference type="AlphaFoldDB" id="A0A4Q7JA21"/>
<dbReference type="Gene3D" id="3.30.379.10">
    <property type="entry name" value="Chitobiase/beta-hexosaminidase domain 2-like"/>
    <property type="match status" value="1"/>
</dbReference>
<dbReference type="InterPro" id="IPR007781">
    <property type="entry name" value="NAGLU"/>
</dbReference>
<protein>
    <submittedName>
        <fullName evidence="6">Alpha-N-acetylglucosaminidase</fullName>
    </submittedName>
</protein>
<feature type="domain" description="Alpha-N-acetylglucosaminidase C-terminal" evidence="5">
    <location>
        <begin position="454"/>
        <end position="718"/>
    </location>
</feature>
<evidence type="ECO:0000256" key="1">
    <source>
        <dbReference type="ARBA" id="ARBA00022801"/>
    </source>
</evidence>
<dbReference type="InterPro" id="IPR024733">
    <property type="entry name" value="NAGLU_tim-barrel"/>
</dbReference>
<comment type="caution">
    <text evidence="6">The sequence shown here is derived from an EMBL/GenBank/DDBJ whole genome shotgun (WGS) entry which is preliminary data.</text>
</comment>
<dbReference type="GO" id="GO:0016787">
    <property type="term" value="F:hydrolase activity"/>
    <property type="evidence" value="ECO:0007669"/>
    <property type="project" value="UniProtKB-KW"/>
</dbReference>
<dbReference type="Pfam" id="PF05089">
    <property type="entry name" value="NAGLU"/>
    <property type="match status" value="1"/>
</dbReference>
<dbReference type="Pfam" id="PF12972">
    <property type="entry name" value="NAGLU_C"/>
    <property type="match status" value="1"/>
</dbReference>
<evidence type="ECO:0000259" key="3">
    <source>
        <dbReference type="Pfam" id="PF05089"/>
    </source>
</evidence>
<dbReference type="OrthoDB" id="179563at2"/>
<dbReference type="InterPro" id="IPR024732">
    <property type="entry name" value="NAGLU_C"/>
</dbReference>
<gene>
    <name evidence="6" type="ORF">EWH70_06910</name>
</gene>
<reference evidence="6 7" key="1">
    <citation type="submission" date="2019-02" db="EMBL/GenBank/DDBJ databases">
        <title>Draft genome sequence of Amycolatopsis sp. 8-3EHSu isolated from roots of Suaeda maritima.</title>
        <authorList>
            <person name="Duangmal K."/>
            <person name="Chantavorakit T."/>
        </authorList>
    </citation>
    <scope>NUCLEOTIDE SEQUENCE [LARGE SCALE GENOMIC DNA]</scope>
    <source>
        <strain evidence="6 7">8-3EHSu</strain>
    </source>
</reference>
<dbReference type="PANTHER" id="PTHR12872">
    <property type="entry name" value="ALPHA-N-ACETYLGLUCOSAMINIDASE"/>
    <property type="match status" value="1"/>
</dbReference>
<evidence type="ECO:0000256" key="2">
    <source>
        <dbReference type="SAM" id="SignalP"/>
    </source>
</evidence>
<feature type="domain" description="Alpha-N-acetylglucosaminidase N-terminal" evidence="4">
    <location>
        <begin position="33"/>
        <end position="112"/>
    </location>
</feature>
<evidence type="ECO:0000259" key="4">
    <source>
        <dbReference type="Pfam" id="PF12971"/>
    </source>
</evidence>
<evidence type="ECO:0000259" key="5">
    <source>
        <dbReference type="Pfam" id="PF12972"/>
    </source>
</evidence>
<feature type="domain" description="Alpha-N-acetylglucosaminidase tim-barrel" evidence="3">
    <location>
        <begin position="126"/>
        <end position="445"/>
    </location>
</feature>
<keyword evidence="1" id="KW-0378">Hydrolase</keyword>
<dbReference type="GO" id="GO:0005975">
    <property type="term" value="P:carbohydrate metabolic process"/>
    <property type="evidence" value="ECO:0007669"/>
    <property type="project" value="UniProtKB-ARBA"/>
</dbReference>
<feature type="chain" id="PRO_5020464481" evidence="2">
    <location>
        <begin position="26"/>
        <end position="1017"/>
    </location>
</feature>
<keyword evidence="7" id="KW-1185">Reference proteome</keyword>
<keyword evidence="2" id="KW-0732">Signal</keyword>
<evidence type="ECO:0000313" key="7">
    <source>
        <dbReference type="Proteomes" id="UP000292003"/>
    </source>
</evidence>
<dbReference type="InterPro" id="IPR024240">
    <property type="entry name" value="NAGLU_N"/>
</dbReference>
<organism evidence="6 7">
    <name type="scientific">Amycolatopsis suaedae</name>
    <dbReference type="NCBI Taxonomy" id="2510978"/>
    <lineage>
        <taxon>Bacteria</taxon>
        <taxon>Bacillati</taxon>
        <taxon>Actinomycetota</taxon>
        <taxon>Actinomycetes</taxon>
        <taxon>Pseudonocardiales</taxon>
        <taxon>Pseudonocardiaceae</taxon>
        <taxon>Amycolatopsis</taxon>
    </lineage>
</organism>
<dbReference type="EMBL" id="SFCC01000003">
    <property type="protein sequence ID" value="RZQ64621.1"/>
    <property type="molecule type" value="Genomic_DNA"/>
</dbReference>
<feature type="signal peptide" evidence="2">
    <location>
        <begin position="1"/>
        <end position="25"/>
    </location>
</feature>
<accession>A0A4Q7JA21</accession>
<dbReference type="Pfam" id="PF12971">
    <property type="entry name" value="NAGLU_N"/>
    <property type="match status" value="1"/>
</dbReference>
<name>A0A4Q7JA21_9PSEU</name>
<evidence type="ECO:0000313" key="6">
    <source>
        <dbReference type="EMBL" id="RZQ64621.1"/>
    </source>
</evidence>
<proteinExistence type="predicted"/>